<dbReference type="KEGG" id="sta:STHERM_c15280"/>
<sequence>MGKRLVSTITFLSIFLILAPILPAKEVQMEQSAQLVITTRTSFGVDLDEPYKFGLLTEFPRLGLYYRLSPWQPLTNLVKSPDPVGFVEVSLHLMEIRFTNGQYPDDNNPGEIIGWGWNDPSTATGYFAPIYLENMRAGIAWNNWILQLAAGGDDEFWKPWNRSLAYANERVLASWAYMDTRVQYRRDIVPNMPTMGETYYWTFSDQNSPMDQLAAAYGGSMIGVQYTGEEFVGMLKFATEFPWTAPQITEENSNGLAAGFDYAITPAALPGFRTIGSIVGKYQYGTDADPDPIVLGTKVSYDIPIEVASGFGGLSVEPYLGYDIAAQIPETGDPLWSHEMGVGVTFHWPGTSGWAYDYLADRTGVTQPGMSIAYKLYQEDLSSSDEPVQSLLVTLFEDPGDEGILYDVGMELVAEWMDFTNPDSKILISLYTDYLTPVSAEGMLRPWVKLFWDTLSPGGEVDHNLKSDVGVKLENVIRNTTLGLTWESRNLLDEEEGPGLGSAYVYAEITF</sequence>
<evidence type="ECO:0000313" key="1">
    <source>
        <dbReference type="EMBL" id="ADN02468.1"/>
    </source>
</evidence>
<dbReference type="PaxDb" id="665571-STHERM_c15280"/>
<reference evidence="1 2" key="2">
    <citation type="journal article" date="2010" name="J. Bacteriol.">
        <title>Genome sequence of the polysaccharide-degrading, thermophilic anaerobe Spirochaeta thermophila DSM 6192.</title>
        <authorList>
            <person name="Angelov A."/>
            <person name="Liebl S."/>
            <person name="Ballschmiter M."/>
            <person name="Bomeke M."/>
            <person name="Lehmann R."/>
            <person name="Liesegang H."/>
            <person name="Daniel R."/>
            <person name="Liebl W."/>
        </authorList>
    </citation>
    <scope>NUCLEOTIDE SEQUENCE [LARGE SCALE GENOMIC DNA]</scope>
    <source>
        <strain evidence="2">ATCC 49972 / DSM 6192 / RI 19.B1</strain>
    </source>
</reference>
<accession>E0RTU3</accession>
<name>E0RTU3_WINT6</name>
<reference key="1">
    <citation type="submission" date="2009-08" db="EMBL/GenBank/DDBJ databases">
        <title>The genome sequence of Spirochaeta thermophila DSM6192.</title>
        <authorList>
            <person name="Angelov A."/>
            <person name="Mientus M."/>
            <person name="Wittenberg S."/>
            <person name="Lehmann R."/>
            <person name="Liesegang H."/>
            <person name="Daniel R."/>
            <person name="Liebl W."/>
        </authorList>
    </citation>
    <scope>NUCLEOTIDE SEQUENCE</scope>
    <source>
        <strain>DSM 6192</strain>
    </source>
</reference>
<protein>
    <submittedName>
        <fullName evidence="1">Uncharacterized protein</fullName>
    </submittedName>
</protein>
<dbReference type="eggNOG" id="ENOG5031MAT">
    <property type="taxonomic scope" value="Bacteria"/>
</dbReference>
<evidence type="ECO:0000313" key="2">
    <source>
        <dbReference type="Proteomes" id="UP000001296"/>
    </source>
</evidence>
<dbReference type="HOGENOM" id="CLU_555404_0_0_12"/>
<dbReference type="EMBL" id="CP001698">
    <property type="protein sequence ID" value="ADN02468.1"/>
    <property type="molecule type" value="Genomic_DNA"/>
</dbReference>
<dbReference type="AlphaFoldDB" id="E0RTU3"/>
<gene>
    <name evidence="1" type="ordered locus">STHERM_c15280</name>
</gene>
<proteinExistence type="predicted"/>
<dbReference type="Proteomes" id="UP000001296">
    <property type="component" value="Chromosome"/>
</dbReference>
<organism evidence="1 2">
    <name type="scientific">Winmispira thermophila (strain ATCC 49972 / DSM 6192 / RI 19.B1)</name>
    <name type="common">Spirochaeta thermophila</name>
    <dbReference type="NCBI Taxonomy" id="665571"/>
    <lineage>
        <taxon>Bacteria</taxon>
        <taxon>Pseudomonadati</taxon>
        <taxon>Spirochaetota</taxon>
        <taxon>Spirochaetia</taxon>
        <taxon>Winmispirales</taxon>
        <taxon>Winmispiraceae</taxon>
        <taxon>Winmispira</taxon>
    </lineage>
</organism>